<dbReference type="InterPro" id="IPR036390">
    <property type="entry name" value="WH_DNA-bd_sf"/>
</dbReference>
<dbReference type="STRING" id="1069680.M7NRX0"/>
<dbReference type="AlphaFoldDB" id="M7NRX0"/>
<dbReference type="Gene3D" id="1.10.10.10">
    <property type="entry name" value="Winged helix-like DNA-binding domain superfamily/Winged helix DNA-binding domain"/>
    <property type="match status" value="1"/>
</dbReference>
<gene>
    <name evidence="3" type="ORF">PNEG_01781</name>
</gene>
<dbReference type="InterPro" id="IPR000994">
    <property type="entry name" value="Pept_M24"/>
</dbReference>
<evidence type="ECO:0000256" key="1">
    <source>
        <dbReference type="ARBA" id="ARBA00007319"/>
    </source>
</evidence>
<evidence type="ECO:0000313" key="4">
    <source>
        <dbReference type="Proteomes" id="UP000011958"/>
    </source>
</evidence>
<dbReference type="OrthoDB" id="5876363at2759"/>
<dbReference type="Proteomes" id="UP000011958">
    <property type="component" value="Unassembled WGS sequence"/>
</dbReference>
<dbReference type="GeneID" id="19895475"/>
<dbReference type="Gene3D" id="3.90.230.10">
    <property type="entry name" value="Creatinase/methionine aminopeptidase superfamily"/>
    <property type="match status" value="1"/>
</dbReference>
<accession>M7NRX0</accession>
<dbReference type="InterPro" id="IPR047113">
    <property type="entry name" value="PA2G4/ARX1"/>
</dbReference>
<dbReference type="SUPFAM" id="SSF55920">
    <property type="entry name" value="Creatinase/aminopeptidase"/>
    <property type="match status" value="1"/>
</dbReference>
<reference evidence="4" key="1">
    <citation type="journal article" date="2016" name="Nat. Commun.">
        <title>Genome analysis of three Pneumocystis species reveals adaptation mechanisms to life exclusively in mammalian hosts.</title>
        <authorList>
            <person name="Ma L."/>
            <person name="Chen Z."/>
            <person name="Huang D.W."/>
            <person name="Kutty G."/>
            <person name="Ishihara M."/>
            <person name="Wang H."/>
            <person name="Abouelleil A."/>
            <person name="Bishop L."/>
            <person name="Davey E."/>
            <person name="Deng R."/>
            <person name="Deng X."/>
            <person name="Fan L."/>
            <person name="Fantoni G."/>
            <person name="Fitzgerald M."/>
            <person name="Gogineni E."/>
            <person name="Goldberg J.M."/>
            <person name="Handley G."/>
            <person name="Hu X."/>
            <person name="Huber C."/>
            <person name="Jiao X."/>
            <person name="Jones K."/>
            <person name="Levin J.Z."/>
            <person name="Liu Y."/>
            <person name="Macdonald P."/>
            <person name="Melnikov A."/>
            <person name="Raley C."/>
            <person name="Sassi M."/>
            <person name="Sherman B.T."/>
            <person name="Song X."/>
            <person name="Sykes S."/>
            <person name="Tran B."/>
            <person name="Walsh L."/>
            <person name="Xia Y."/>
            <person name="Yang J."/>
            <person name="Young S."/>
            <person name="Zeng Q."/>
            <person name="Zheng X."/>
            <person name="Stephens R."/>
            <person name="Nusbaum C."/>
            <person name="Birren B.W."/>
            <person name="Azadi P."/>
            <person name="Lempicki R.A."/>
            <person name="Cuomo C.A."/>
            <person name="Kovacs J.A."/>
        </authorList>
    </citation>
    <scope>NUCLEOTIDE SEQUENCE [LARGE SCALE GENOMIC DNA]</scope>
    <source>
        <strain evidence="4">B123</strain>
    </source>
</reference>
<dbReference type="HOGENOM" id="CLU_041451_2_1_1"/>
<dbReference type="InterPro" id="IPR004545">
    <property type="entry name" value="PA2G4"/>
</dbReference>
<keyword evidence="3" id="KW-0238">DNA-binding</keyword>
<comment type="similarity">
    <text evidence="1">Belongs to the peptidase M24 family.</text>
</comment>
<protein>
    <submittedName>
        <fullName evidence="3">DNA-binding protein, 42 kDa</fullName>
    </submittedName>
</protein>
<sequence length="378" mass="42365">MKSEIAEDSLENPDTLTKYKSASDIAQKVLEKIKKKCIDGAVILDLCKEGDMLIEQETAKIFKDRKIMKGIAFPTCIAPNEIGAYFCPLASDPESYRVLQKGDLVKISLGVQIDGFAGLLGDTIIIGKEDIEGRKADVLMATYLASEAAIRLVKPGNTNWEVTEAIDKITSSFGCKPCEGTLTYQHGKNIINGKKQFILNPSENQRKQLDTYTFETNEVYGVDISVSTGDGKIRRMETRANIFKKTDVTYSLKLKASRRVFTEIQKKFGPFPFTIRALEDEKRARMGIMECTNHNLFSPYECMYEKEGEYIARFFTTIALTKNGTLKLAGPTAPNINQIKTEKRLEDMVLYDLIKTPLKKKKTSSVLTKVTLTEPIST</sequence>
<dbReference type="VEuPathDB" id="FungiDB:PNEG_01781"/>
<keyword evidence="4" id="KW-1185">Reference proteome</keyword>
<dbReference type="GO" id="GO:0005634">
    <property type="term" value="C:nucleus"/>
    <property type="evidence" value="ECO:0007669"/>
    <property type="project" value="EnsemblFungi"/>
</dbReference>
<proteinExistence type="inferred from homology"/>
<dbReference type="FunFam" id="1.10.10.10:FF:000029">
    <property type="entry name" value="Proliferation-associated 2G4, a"/>
    <property type="match status" value="1"/>
</dbReference>
<comment type="caution">
    <text evidence="3">The sequence shown here is derived from an EMBL/GenBank/DDBJ whole genome shotgun (WGS) entry which is preliminary data.</text>
</comment>
<dbReference type="PANTHER" id="PTHR10804">
    <property type="entry name" value="PROTEASE FAMILY M24 METHIONYL AMINOPEPTIDASE, AMINOPEPTIDASE P"/>
    <property type="match status" value="1"/>
</dbReference>
<dbReference type="EMBL" id="AFWA02000008">
    <property type="protein sequence ID" value="EMR10027.1"/>
    <property type="molecule type" value="Genomic_DNA"/>
</dbReference>
<dbReference type="CDD" id="cd01089">
    <property type="entry name" value="PA2G4-like"/>
    <property type="match status" value="1"/>
</dbReference>
<name>M7NRX0_PNEMU</name>
<dbReference type="SUPFAM" id="SSF46785">
    <property type="entry name" value="Winged helix' DNA-binding domain"/>
    <property type="match status" value="1"/>
</dbReference>
<evidence type="ECO:0000313" key="3">
    <source>
        <dbReference type="EMBL" id="EMR10027.1"/>
    </source>
</evidence>
<dbReference type="RefSeq" id="XP_007873749.1">
    <property type="nucleotide sequence ID" value="XM_007875558.1"/>
</dbReference>
<dbReference type="InterPro" id="IPR036388">
    <property type="entry name" value="WH-like_DNA-bd_sf"/>
</dbReference>
<dbReference type="OMA" id="SRMFYSE"/>
<dbReference type="eggNOG" id="KOG2776">
    <property type="taxonomic scope" value="Eukaryota"/>
</dbReference>
<dbReference type="PANTHER" id="PTHR10804:SF11">
    <property type="entry name" value="PROLIFERATION-ASSOCIATED PROTEIN 2G4"/>
    <property type="match status" value="1"/>
</dbReference>
<dbReference type="InterPro" id="IPR036005">
    <property type="entry name" value="Creatinase/aminopeptidase-like"/>
</dbReference>
<organism evidence="3 4">
    <name type="scientific">Pneumocystis murina (strain B123)</name>
    <name type="common">Mouse pneumocystis pneumonia agent</name>
    <name type="synonym">Pneumocystis carinii f. sp. muris</name>
    <dbReference type="NCBI Taxonomy" id="1069680"/>
    <lineage>
        <taxon>Eukaryota</taxon>
        <taxon>Fungi</taxon>
        <taxon>Dikarya</taxon>
        <taxon>Ascomycota</taxon>
        <taxon>Taphrinomycotina</taxon>
        <taxon>Pneumocystomycetes</taxon>
        <taxon>Pneumocystaceae</taxon>
        <taxon>Pneumocystis</taxon>
    </lineage>
</organism>
<dbReference type="NCBIfam" id="TIGR00495">
    <property type="entry name" value="crvDNA_42K"/>
    <property type="match status" value="1"/>
</dbReference>
<evidence type="ECO:0000259" key="2">
    <source>
        <dbReference type="Pfam" id="PF00557"/>
    </source>
</evidence>
<dbReference type="Pfam" id="PF00557">
    <property type="entry name" value="Peptidase_M24"/>
    <property type="match status" value="1"/>
</dbReference>
<dbReference type="GO" id="GO:0003677">
    <property type="term" value="F:DNA binding"/>
    <property type="evidence" value="ECO:0007669"/>
    <property type="project" value="UniProtKB-KW"/>
</dbReference>
<feature type="domain" description="Peptidase M24" evidence="2">
    <location>
        <begin position="18"/>
        <end position="177"/>
    </location>
</feature>